<evidence type="ECO:0000313" key="1">
    <source>
        <dbReference type="EMBL" id="KAA6357199.1"/>
    </source>
</evidence>
<comment type="caution">
    <text evidence="1">The sequence shown here is derived from an EMBL/GenBank/DDBJ whole genome shotgun (WGS) entry which is preliminary data.</text>
</comment>
<protein>
    <submittedName>
        <fullName evidence="1">Uncharacterized protein</fullName>
    </submittedName>
</protein>
<reference evidence="1 2" key="1">
    <citation type="submission" date="2019-03" db="EMBL/GenBank/DDBJ databases">
        <title>Single cell metagenomics reveals metabolic interactions within the superorganism composed of flagellate Streblomastix strix and complex community of Bacteroidetes bacteria on its surface.</title>
        <authorList>
            <person name="Treitli S.C."/>
            <person name="Kolisko M."/>
            <person name="Husnik F."/>
            <person name="Keeling P."/>
            <person name="Hampl V."/>
        </authorList>
    </citation>
    <scope>NUCLEOTIDE SEQUENCE [LARGE SCALE GENOMIC DNA]</scope>
    <source>
        <strain evidence="1">ST1C</strain>
    </source>
</reference>
<dbReference type="EMBL" id="SNRW01031772">
    <property type="protein sequence ID" value="KAA6357199.1"/>
    <property type="molecule type" value="Genomic_DNA"/>
</dbReference>
<name>A0A5J4TGH5_9EUKA</name>
<organism evidence="1 2">
    <name type="scientific">Streblomastix strix</name>
    <dbReference type="NCBI Taxonomy" id="222440"/>
    <lineage>
        <taxon>Eukaryota</taxon>
        <taxon>Metamonada</taxon>
        <taxon>Preaxostyla</taxon>
        <taxon>Oxymonadida</taxon>
        <taxon>Streblomastigidae</taxon>
        <taxon>Streblomastix</taxon>
    </lineage>
</organism>
<dbReference type="AlphaFoldDB" id="A0A5J4TGH5"/>
<accession>A0A5J4TGH5</accession>
<evidence type="ECO:0000313" key="2">
    <source>
        <dbReference type="Proteomes" id="UP000324800"/>
    </source>
</evidence>
<gene>
    <name evidence="1" type="ORF">EZS28_047274</name>
</gene>
<proteinExistence type="predicted"/>
<sequence length="263" mass="29958">MDVELCIVKENIQQSNMAIINVHIQHCYFQLYIQYSGIAMVGLISYPISQDRSDYSSIILNVPNLFYDPFGTALYRLDYALINKLFPYFALHYEQLALVKSYLVSPPVYISRYIAPPSPEFVGTVQLVNVDEVPVIEMLPEVLLNVPLITPPFPFAMLFQMFVNVHPSILRFPEEEQDINDPPLRLTPMDENEFNVVAPELIYIIFPVTITTDVIYPLVNDNVPPSYLIILPPLFVKLSILESVILTLPNVSYISPLEMVSVS</sequence>
<dbReference type="Proteomes" id="UP000324800">
    <property type="component" value="Unassembled WGS sequence"/>
</dbReference>